<keyword evidence="3" id="KW-1185">Reference proteome</keyword>
<protein>
    <submittedName>
        <fullName evidence="2">Uncharacterized protein</fullName>
    </submittedName>
</protein>
<dbReference type="AlphaFoldDB" id="A0A319DM65"/>
<sequence length="140" mass="15981">MPHVSNNGISWLYKSSQRNPCIKEQVYNREQRRLCFSQGTMHVTLLDTSESKNLDHSINAEIVQEGLAMAPKTTWFMPISTYFKRMSFLGSIEPEEVSENEEDIGLEKGSGDEIYTKEEVTGEESELEFEIGDLNLTPKN</sequence>
<evidence type="ECO:0000313" key="3">
    <source>
        <dbReference type="Proteomes" id="UP000247810"/>
    </source>
</evidence>
<proteinExistence type="predicted"/>
<dbReference type="STRING" id="1448320.A0A319DM65"/>
<evidence type="ECO:0000313" key="2">
    <source>
        <dbReference type="EMBL" id="PYH98660.1"/>
    </source>
</evidence>
<dbReference type="Proteomes" id="UP000247810">
    <property type="component" value="Unassembled WGS sequence"/>
</dbReference>
<dbReference type="OrthoDB" id="10023235at2759"/>
<feature type="region of interest" description="Disordered" evidence="1">
    <location>
        <begin position="119"/>
        <end position="140"/>
    </location>
</feature>
<evidence type="ECO:0000256" key="1">
    <source>
        <dbReference type="SAM" id="MobiDB-lite"/>
    </source>
</evidence>
<accession>A0A319DM65</accession>
<organism evidence="2 3">
    <name type="scientific">Aspergillus ellipticus CBS 707.79</name>
    <dbReference type="NCBI Taxonomy" id="1448320"/>
    <lineage>
        <taxon>Eukaryota</taxon>
        <taxon>Fungi</taxon>
        <taxon>Dikarya</taxon>
        <taxon>Ascomycota</taxon>
        <taxon>Pezizomycotina</taxon>
        <taxon>Eurotiomycetes</taxon>
        <taxon>Eurotiomycetidae</taxon>
        <taxon>Eurotiales</taxon>
        <taxon>Aspergillaceae</taxon>
        <taxon>Aspergillus</taxon>
        <taxon>Aspergillus subgen. Circumdati</taxon>
    </lineage>
</organism>
<gene>
    <name evidence="2" type="ORF">BO71DRAFT_425907</name>
</gene>
<feature type="compositionally biased region" description="Acidic residues" evidence="1">
    <location>
        <begin position="121"/>
        <end position="131"/>
    </location>
</feature>
<reference evidence="2 3" key="1">
    <citation type="submission" date="2018-02" db="EMBL/GenBank/DDBJ databases">
        <title>The genomes of Aspergillus section Nigri reveals drivers in fungal speciation.</title>
        <authorList>
            <consortium name="DOE Joint Genome Institute"/>
            <person name="Vesth T.C."/>
            <person name="Nybo J."/>
            <person name="Theobald S."/>
            <person name="Brandl J."/>
            <person name="Frisvad J.C."/>
            <person name="Nielsen K.F."/>
            <person name="Lyhne E.K."/>
            <person name="Kogle M.E."/>
            <person name="Kuo A."/>
            <person name="Riley R."/>
            <person name="Clum A."/>
            <person name="Nolan M."/>
            <person name="Lipzen A."/>
            <person name="Salamov A."/>
            <person name="Henrissat B."/>
            <person name="Wiebenga A."/>
            <person name="De vries R.P."/>
            <person name="Grigoriev I.V."/>
            <person name="Mortensen U.H."/>
            <person name="Andersen M.R."/>
            <person name="Baker S.E."/>
        </authorList>
    </citation>
    <scope>NUCLEOTIDE SEQUENCE [LARGE SCALE GENOMIC DNA]</scope>
    <source>
        <strain evidence="2 3">CBS 707.79</strain>
    </source>
</reference>
<name>A0A319DM65_9EURO</name>
<dbReference type="EMBL" id="KZ825809">
    <property type="protein sequence ID" value="PYH98660.1"/>
    <property type="molecule type" value="Genomic_DNA"/>
</dbReference>
<dbReference type="VEuPathDB" id="FungiDB:BO71DRAFT_425907"/>